<comment type="subcellular location">
    <subcellularLocation>
        <location evidence="1">Nucleus</location>
    </subcellularLocation>
</comment>
<comment type="similarity">
    <text evidence="1">Belongs to the Mediator complex subunit 18 family.</text>
</comment>
<keyword evidence="1" id="KW-0010">Activator</keyword>
<evidence type="ECO:0000313" key="2">
    <source>
        <dbReference type="EMBL" id="RSL63583.1"/>
    </source>
</evidence>
<protein>
    <recommendedName>
        <fullName evidence="1">Mediator of RNA polymerase II transcription subunit 18</fullName>
    </recommendedName>
    <alternativeName>
        <fullName evidence="1">Mediator complex subunit 18</fullName>
    </alternativeName>
</protein>
<dbReference type="OrthoDB" id="5348092at2759"/>
<evidence type="ECO:0000313" key="3">
    <source>
        <dbReference type="Proteomes" id="UP000288168"/>
    </source>
</evidence>
<dbReference type="STRING" id="1325734.A0A428QE47"/>
<keyword evidence="3" id="KW-1185">Reference proteome</keyword>
<keyword evidence="1" id="KW-0805">Transcription regulation</keyword>
<proteinExistence type="inferred from homology"/>
<evidence type="ECO:0000256" key="1">
    <source>
        <dbReference type="RuleBase" id="RU364150"/>
    </source>
</evidence>
<dbReference type="InterPro" id="IPR019095">
    <property type="entry name" value="Mediator_Med18"/>
</dbReference>
<keyword evidence="1" id="KW-0804">Transcription</keyword>
<comment type="function">
    <text evidence="1">Component of the Mediator complex, a coactivator involved in the regulated transcription of nearly all RNA polymerase II-dependent genes. Mediator functions as a bridge to convey information from gene-specific regulatory proteins to the basal RNA polymerase II transcription machinery. Mediator is recruited to promoters by direct interactions with regulatory proteins and serves as a scaffold for the assembly of a functional preinitiation complex with RNA polymerase II and the general transcription factors.</text>
</comment>
<organism evidence="2 3">
    <name type="scientific">Fusarium duplospermum</name>
    <dbReference type="NCBI Taxonomy" id="1325734"/>
    <lineage>
        <taxon>Eukaryota</taxon>
        <taxon>Fungi</taxon>
        <taxon>Dikarya</taxon>
        <taxon>Ascomycota</taxon>
        <taxon>Pezizomycotina</taxon>
        <taxon>Sordariomycetes</taxon>
        <taxon>Hypocreomycetidae</taxon>
        <taxon>Hypocreales</taxon>
        <taxon>Nectriaceae</taxon>
        <taxon>Fusarium</taxon>
        <taxon>Fusarium solani species complex</taxon>
    </lineage>
</organism>
<dbReference type="EMBL" id="NKCI01000038">
    <property type="protein sequence ID" value="RSL63583.1"/>
    <property type="molecule type" value="Genomic_DNA"/>
</dbReference>
<dbReference type="AlphaFoldDB" id="A0A428QE47"/>
<dbReference type="Proteomes" id="UP000288168">
    <property type="component" value="Unassembled WGS sequence"/>
</dbReference>
<dbReference type="GO" id="GO:0003712">
    <property type="term" value="F:transcription coregulator activity"/>
    <property type="evidence" value="ECO:0007669"/>
    <property type="project" value="InterPro"/>
</dbReference>
<comment type="subunit">
    <text evidence="1">Component of the Mediator complex.</text>
</comment>
<dbReference type="GO" id="GO:0016592">
    <property type="term" value="C:mediator complex"/>
    <property type="evidence" value="ECO:0007669"/>
    <property type="project" value="InterPro"/>
</dbReference>
<name>A0A428QE47_9HYPO</name>
<accession>A0A428QE47</accession>
<keyword evidence="1" id="KW-0539">Nucleus</keyword>
<dbReference type="Pfam" id="PF09637">
    <property type="entry name" value="Med18"/>
    <property type="match status" value="1"/>
</dbReference>
<gene>
    <name evidence="1" type="primary">MED18</name>
    <name evidence="2" type="ORF">CEP54_005121</name>
</gene>
<comment type="caution">
    <text evidence="2">The sequence shown here is derived from an EMBL/GenBank/DDBJ whole genome shotgun (WGS) entry which is preliminary data.</text>
</comment>
<dbReference type="GO" id="GO:0006357">
    <property type="term" value="P:regulation of transcription by RNA polymerase II"/>
    <property type="evidence" value="ECO:0007669"/>
    <property type="project" value="InterPro"/>
</dbReference>
<sequence>MYEVFLTAIVDDSSFGAACAVLSGLCGMRPWQNFQRVLYFHGPPRAGGMPNQAHMDKQPSRKDLIYLWKEIHQNLLRQSYVIQARYDVPKDRQAAPMDLLATPGMLRWTDFPEPPHGRPMLTQRKKIEIWEQRNLPLVLRDNNYQFKTEIMEEVHRFYRDDVEFCLFRSYFLHPQHRYVSAESKTEQFLPLDSLPPLDSLVPIDMEKRWFLHVKTHVMSDNKPDDLRKAQDQLLAIRAELEGVFDFRSIDRKVYDTRIAQQAQGIQALPQKVVIGKN</sequence>
<reference evidence="2 3" key="1">
    <citation type="submission" date="2017-06" db="EMBL/GenBank/DDBJ databases">
        <title>Comparative genomic analysis of Ambrosia Fusariam Clade fungi.</title>
        <authorList>
            <person name="Stajich J.E."/>
            <person name="Carrillo J."/>
            <person name="Kijimoto T."/>
            <person name="Eskalen A."/>
            <person name="O'Donnell K."/>
            <person name="Kasson M."/>
        </authorList>
    </citation>
    <scope>NUCLEOTIDE SEQUENCE [LARGE SCALE GENOMIC DNA]</scope>
    <source>
        <strain evidence="2 3">NRRL62584</strain>
    </source>
</reference>
<dbReference type="Gene3D" id="2.40.320.10">
    <property type="entry name" value="Hypothetical Protein Pfu-838710-001"/>
    <property type="match status" value="1"/>
</dbReference>